<comment type="caution">
    <text evidence="2">The sequence shown here is derived from an EMBL/GenBank/DDBJ whole genome shotgun (WGS) entry which is preliminary data.</text>
</comment>
<evidence type="ECO:0000313" key="2">
    <source>
        <dbReference type="EMBL" id="GIY72877.1"/>
    </source>
</evidence>
<name>A0AAV4VR44_9ARAC</name>
<evidence type="ECO:0000313" key="3">
    <source>
        <dbReference type="Proteomes" id="UP001054837"/>
    </source>
</evidence>
<dbReference type="Proteomes" id="UP001054837">
    <property type="component" value="Unassembled WGS sequence"/>
</dbReference>
<sequence length="162" mass="17817">MCFACLEWGESSNFVFPFWFGGKSLKGSTFIFVQFELHLPSLAPIFLFVLYLLGIQEYRMNVFFFTSAAKLPIDLGGISSALHVLSGENLLILFSPFWFGGKSLKASAFLAIRTPPFFPPSLTPSSHSFCSSPLGIRVEYCMNVCFFTSAAKPLSIKRGGGG</sequence>
<keyword evidence="3" id="KW-1185">Reference proteome</keyword>
<organism evidence="2 3">
    <name type="scientific">Caerostris darwini</name>
    <dbReference type="NCBI Taxonomy" id="1538125"/>
    <lineage>
        <taxon>Eukaryota</taxon>
        <taxon>Metazoa</taxon>
        <taxon>Ecdysozoa</taxon>
        <taxon>Arthropoda</taxon>
        <taxon>Chelicerata</taxon>
        <taxon>Arachnida</taxon>
        <taxon>Araneae</taxon>
        <taxon>Araneomorphae</taxon>
        <taxon>Entelegynae</taxon>
        <taxon>Araneoidea</taxon>
        <taxon>Araneidae</taxon>
        <taxon>Caerostris</taxon>
    </lineage>
</organism>
<gene>
    <name evidence="2" type="ORF">CDAR_305971</name>
</gene>
<feature type="transmembrane region" description="Helical" evidence="1">
    <location>
        <begin position="30"/>
        <end position="53"/>
    </location>
</feature>
<protein>
    <submittedName>
        <fullName evidence="2">Uncharacterized protein</fullName>
    </submittedName>
</protein>
<keyword evidence="1" id="KW-1133">Transmembrane helix</keyword>
<dbReference type="AlphaFoldDB" id="A0AAV4VR44"/>
<proteinExistence type="predicted"/>
<keyword evidence="1" id="KW-0812">Transmembrane</keyword>
<keyword evidence="1" id="KW-0472">Membrane</keyword>
<accession>A0AAV4VR44</accession>
<dbReference type="EMBL" id="BPLQ01013528">
    <property type="protein sequence ID" value="GIY72877.1"/>
    <property type="molecule type" value="Genomic_DNA"/>
</dbReference>
<evidence type="ECO:0000256" key="1">
    <source>
        <dbReference type="SAM" id="Phobius"/>
    </source>
</evidence>
<reference evidence="2 3" key="1">
    <citation type="submission" date="2021-06" db="EMBL/GenBank/DDBJ databases">
        <title>Caerostris darwini draft genome.</title>
        <authorList>
            <person name="Kono N."/>
            <person name="Arakawa K."/>
        </authorList>
    </citation>
    <scope>NUCLEOTIDE SEQUENCE [LARGE SCALE GENOMIC DNA]</scope>
</reference>